<keyword evidence="3" id="KW-1185">Reference proteome</keyword>
<dbReference type="EMBL" id="CACVKT020010330">
    <property type="protein sequence ID" value="CAC5425901.1"/>
    <property type="molecule type" value="Genomic_DNA"/>
</dbReference>
<evidence type="ECO:0000313" key="3">
    <source>
        <dbReference type="Proteomes" id="UP000507470"/>
    </source>
</evidence>
<sequence length="252" mass="28182">MDEDIKIPEFQLSRRPAMFKFEEHIEKVKKEKEGKYKSKPRWAKKPKANISQLVDEISQLYIEKRGGHIPEGVTYNPPPPGQEFKLGAIGTGRGRGTGKKQIISPDRFNPDQFHRPGNYVGAEDYQYDGETFAHLGGYRDPKTDLGVLDMPRGEDVAHLGAFRGYDECPDLYNYQGYDYTWGSGMGLGLGMDMGLGMGMGMQQTRKKGMGRGMLGVGMGMPQDHMWGYSTDSKKTRGKGSVGLLSAYKKTHK</sequence>
<feature type="region of interest" description="Disordered" evidence="1">
    <location>
        <begin position="230"/>
        <end position="252"/>
    </location>
</feature>
<dbReference type="AlphaFoldDB" id="A0A6J8F304"/>
<reference evidence="2 3" key="1">
    <citation type="submission" date="2020-06" db="EMBL/GenBank/DDBJ databases">
        <authorList>
            <person name="Li R."/>
            <person name="Bekaert M."/>
        </authorList>
    </citation>
    <scope>NUCLEOTIDE SEQUENCE [LARGE SCALE GENOMIC DNA]</scope>
    <source>
        <strain evidence="3">wild</strain>
    </source>
</reference>
<feature type="region of interest" description="Disordered" evidence="1">
    <location>
        <begin position="93"/>
        <end position="113"/>
    </location>
</feature>
<organism evidence="2 3">
    <name type="scientific">Mytilus coruscus</name>
    <name type="common">Sea mussel</name>
    <dbReference type="NCBI Taxonomy" id="42192"/>
    <lineage>
        <taxon>Eukaryota</taxon>
        <taxon>Metazoa</taxon>
        <taxon>Spiralia</taxon>
        <taxon>Lophotrochozoa</taxon>
        <taxon>Mollusca</taxon>
        <taxon>Bivalvia</taxon>
        <taxon>Autobranchia</taxon>
        <taxon>Pteriomorphia</taxon>
        <taxon>Mytilida</taxon>
        <taxon>Mytiloidea</taxon>
        <taxon>Mytilidae</taxon>
        <taxon>Mytilinae</taxon>
        <taxon>Mytilus</taxon>
    </lineage>
</organism>
<dbReference type="Proteomes" id="UP000507470">
    <property type="component" value="Unassembled WGS sequence"/>
</dbReference>
<gene>
    <name evidence="2" type="ORF">MCOR_57676</name>
</gene>
<name>A0A6J8F304_MYTCO</name>
<accession>A0A6J8F304</accession>
<proteinExistence type="predicted"/>
<evidence type="ECO:0000256" key="1">
    <source>
        <dbReference type="SAM" id="MobiDB-lite"/>
    </source>
</evidence>
<dbReference type="OrthoDB" id="10003593at2759"/>
<protein>
    <submittedName>
        <fullName evidence="2">Uncharacterized protein</fullName>
    </submittedName>
</protein>
<evidence type="ECO:0000313" key="2">
    <source>
        <dbReference type="EMBL" id="CAC5425901.1"/>
    </source>
</evidence>